<evidence type="ECO:0000313" key="7">
    <source>
        <dbReference type="EMBL" id="ELR73591.1"/>
    </source>
</evidence>
<keyword evidence="2 5" id="KW-0812">Transmembrane</keyword>
<feature type="transmembrane region" description="Helical" evidence="5">
    <location>
        <begin position="391"/>
        <end position="422"/>
    </location>
</feature>
<feature type="domain" description="SLC26A/SulP transporter" evidence="6">
    <location>
        <begin position="9"/>
        <end position="395"/>
    </location>
</feature>
<feature type="transmembrane region" description="Helical" evidence="5">
    <location>
        <begin position="260"/>
        <end position="279"/>
    </location>
</feature>
<feature type="transmembrane region" description="Helical" evidence="5">
    <location>
        <begin position="167"/>
        <end position="186"/>
    </location>
</feature>
<feature type="transmembrane region" description="Helical" evidence="5">
    <location>
        <begin position="83"/>
        <end position="103"/>
    </location>
</feature>
<dbReference type="STRING" id="1237149.C900_02676"/>
<dbReference type="Proteomes" id="UP000011135">
    <property type="component" value="Unassembled WGS sequence"/>
</dbReference>
<gene>
    <name evidence="7" type="ORF">C900_02676</name>
</gene>
<dbReference type="GO" id="GO:0016020">
    <property type="term" value="C:membrane"/>
    <property type="evidence" value="ECO:0007669"/>
    <property type="project" value="UniProtKB-SubCell"/>
</dbReference>
<reference evidence="7 8" key="1">
    <citation type="submission" date="2012-12" db="EMBL/GenBank/DDBJ databases">
        <title>Genome assembly of Fulvivirga imtechensis AK7.</title>
        <authorList>
            <person name="Nupur N."/>
            <person name="Khatri I."/>
            <person name="Kumar R."/>
            <person name="Subramanian S."/>
            <person name="Pinnaka A."/>
        </authorList>
    </citation>
    <scope>NUCLEOTIDE SEQUENCE [LARGE SCALE GENOMIC DNA]</scope>
    <source>
        <strain evidence="7 8">AK7</strain>
    </source>
</reference>
<keyword evidence="8" id="KW-1185">Reference proteome</keyword>
<sequence length="510" mass="54937">MNRKLISNLKSDIPSGLVVFLVALPLCLGIALASGAPLFSGIITGIIGGIVVGYLSGSSVSVSGPAAGLTVIVLSAIDSLGSYQTFLLAVLFAGIIQLLLGFVRAGIISHYFPSSVIKGMLAAIGLILILKQIPHALGWDSDFEGDYYFMQQDGENTFSELINAINFFQPGAIIITVVALGIMLLWERPALKKKTLFKIIPGGLVAVIAGILLNLFYESFLPHMFLSETHLVTLPVASSATEFIGQFSLPDFSAFMNPQVYVVAVTIAIIASIETLLCIEATDKLDPYKRITPTNRELQAQGVGNVICGLIGGLPMTSVIVRSSANIDAGAKSKMSAIVHGILLLTTVVILPHVLNLIPLAALAAILLVVGYKLAKVSLFKEMYLLGSRQFIPFVVTVVAILFTDLLTGIGIGMAVSIFYILRNNYKSPYHFESETNGRGKKIKIKLAEEVTFINKGSVLLTLRSIPENSDVVIDGSGSKNIDYDVKELLYNFRDTAKHKNIKLELKEIH</sequence>
<protein>
    <submittedName>
        <fullName evidence="7">Sulfate transporter</fullName>
    </submittedName>
</protein>
<dbReference type="eggNOG" id="COG0659">
    <property type="taxonomic scope" value="Bacteria"/>
</dbReference>
<evidence type="ECO:0000313" key="8">
    <source>
        <dbReference type="Proteomes" id="UP000011135"/>
    </source>
</evidence>
<dbReference type="InterPro" id="IPR011547">
    <property type="entry name" value="SLC26A/SulP_dom"/>
</dbReference>
<dbReference type="PANTHER" id="PTHR11814">
    <property type="entry name" value="SULFATE TRANSPORTER"/>
    <property type="match status" value="1"/>
</dbReference>
<keyword evidence="3 5" id="KW-1133">Transmembrane helix</keyword>
<dbReference type="EMBL" id="AMZN01000004">
    <property type="protein sequence ID" value="ELR73591.1"/>
    <property type="molecule type" value="Genomic_DNA"/>
</dbReference>
<proteinExistence type="predicted"/>
<evidence type="ECO:0000256" key="1">
    <source>
        <dbReference type="ARBA" id="ARBA00004141"/>
    </source>
</evidence>
<dbReference type="Pfam" id="PF00916">
    <property type="entry name" value="Sulfate_transp"/>
    <property type="match status" value="1"/>
</dbReference>
<comment type="subcellular location">
    <subcellularLocation>
        <location evidence="1">Membrane</location>
        <topology evidence="1">Multi-pass membrane protein</topology>
    </subcellularLocation>
</comment>
<feature type="transmembrane region" description="Helical" evidence="5">
    <location>
        <begin position="198"/>
        <end position="217"/>
    </location>
</feature>
<evidence type="ECO:0000256" key="3">
    <source>
        <dbReference type="ARBA" id="ARBA00022989"/>
    </source>
</evidence>
<feature type="transmembrane region" description="Helical" evidence="5">
    <location>
        <begin position="342"/>
        <end position="371"/>
    </location>
</feature>
<feature type="transmembrane region" description="Helical" evidence="5">
    <location>
        <begin position="38"/>
        <end position="55"/>
    </location>
</feature>
<accession>L8JWY6</accession>
<comment type="caution">
    <text evidence="7">The sequence shown here is derived from an EMBL/GenBank/DDBJ whole genome shotgun (WGS) entry which is preliminary data.</text>
</comment>
<dbReference type="InterPro" id="IPR001902">
    <property type="entry name" value="SLC26A/SulP_fam"/>
</dbReference>
<dbReference type="AlphaFoldDB" id="L8JWY6"/>
<feature type="transmembrane region" description="Helical" evidence="5">
    <location>
        <begin position="115"/>
        <end position="133"/>
    </location>
</feature>
<evidence type="ECO:0000256" key="5">
    <source>
        <dbReference type="SAM" id="Phobius"/>
    </source>
</evidence>
<evidence type="ECO:0000259" key="6">
    <source>
        <dbReference type="Pfam" id="PF00916"/>
    </source>
</evidence>
<name>L8JWY6_9BACT</name>
<dbReference type="RefSeq" id="WP_009577811.1">
    <property type="nucleotide sequence ID" value="NZ_AMZN01000004.1"/>
</dbReference>
<evidence type="ECO:0000256" key="4">
    <source>
        <dbReference type="ARBA" id="ARBA00023136"/>
    </source>
</evidence>
<dbReference type="OrthoDB" id="9769739at2"/>
<feature type="transmembrane region" description="Helical" evidence="5">
    <location>
        <begin position="60"/>
        <end position="77"/>
    </location>
</feature>
<dbReference type="PATRIC" id="fig|1237149.3.peg.367"/>
<organism evidence="7 8">
    <name type="scientific">Fulvivirga imtechensis AK7</name>
    <dbReference type="NCBI Taxonomy" id="1237149"/>
    <lineage>
        <taxon>Bacteria</taxon>
        <taxon>Pseudomonadati</taxon>
        <taxon>Bacteroidota</taxon>
        <taxon>Cytophagia</taxon>
        <taxon>Cytophagales</taxon>
        <taxon>Fulvivirgaceae</taxon>
        <taxon>Fulvivirga</taxon>
    </lineage>
</organism>
<feature type="transmembrane region" description="Helical" evidence="5">
    <location>
        <begin position="12"/>
        <end position="32"/>
    </location>
</feature>
<evidence type="ECO:0000256" key="2">
    <source>
        <dbReference type="ARBA" id="ARBA00022692"/>
    </source>
</evidence>
<keyword evidence="4 5" id="KW-0472">Membrane</keyword>
<dbReference type="GO" id="GO:0055085">
    <property type="term" value="P:transmembrane transport"/>
    <property type="evidence" value="ECO:0007669"/>
    <property type="project" value="InterPro"/>
</dbReference>